<protein>
    <submittedName>
        <fullName evidence="3">(3R)-hydroxymyristoyl-ACP dehydratase</fullName>
    </submittedName>
</protein>
<evidence type="ECO:0000313" key="4">
    <source>
        <dbReference type="Proteomes" id="UP000051330"/>
    </source>
</evidence>
<evidence type="ECO:0000256" key="2">
    <source>
        <dbReference type="ARBA" id="ARBA00023239"/>
    </source>
</evidence>
<keyword evidence="4" id="KW-1185">Reference proteome</keyword>
<dbReference type="STRING" id="1423792.FD09_GL000851"/>
<dbReference type="GO" id="GO:0016829">
    <property type="term" value="F:lyase activity"/>
    <property type="evidence" value="ECO:0007669"/>
    <property type="project" value="UniProtKB-KW"/>
</dbReference>
<proteinExistence type="inferred from homology"/>
<dbReference type="PATRIC" id="fig|1423792.3.peg.864"/>
<dbReference type="PANTHER" id="PTHR30272:SF1">
    <property type="entry name" value="3-HYDROXYACYL-[ACYL-CARRIER-PROTEIN] DEHYDRATASE"/>
    <property type="match status" value="1"/>
</dbReference>
<dbReference type="InterPro" id="IPR029069">
    <property type="entry name" value="HotDog_dom_sf"/>
</dbReference>
<gene>
    <name evidence="3" type="ORF">FD09_GL000851</name>
</gene>
<dbReference type="Gene3D" id="3.10.129.10">
    <property type="entry name" value="Hotdog Thioesterase"/>
    <property type="match status" value="1"/>
</dbReference>
<evidence type="ECO:0000313" key="3">
    <source>
        <dbReference type="EMBL" id="KRL11121.1"/>
    </source>
</evidence>
<dbReference type="AlphaFoldDB" id="A0A0R1MT21"/>
<accession>A0A0R1MT21</accession>
<dbReference type="RefSeq" id="WP_057821850.1">
    <property type="nucleotide sequence ID" value="NZ_AZEC01000013.1"/>
</dbReference>
<keyword evidence="2" id="KW-0456">Lyase</keyword>
<sequence>MIPAVQEVIPQRYPFQLIDQFTTVVPGETATARKLITINEWFFAGRPADHLTMPRPLLIEALAQTGVAAVLSLPEHAGDNVLFGGIQEAAFLKDIVPGDALTLTVTMTKLKRRIGLSHGEITRQGTVVVTADLIFAITAKE</sequence>
<dbReference type="PANTHER" id="PTHR30272">
    <property type="entry name" value="3-HYDROXYACYL-[ACYL-CARRIER-PROTEIN] DEHYDRATASE"/>
    <property type="match status" value="1"/>
</dbReference>
<name>A0A0R1MT21_9LACO</name>
<dbReference type="EMBL" id="AZEC01000013">
    <property type="protein sequence ID" value="KRL11121.1"/>
    <property type="molecule type" value="Genomic_DNA"/>
</dbReference>
<organism evidence="3 4">
    <name type="scientific">Schleiferilactobacillus perolens DSM 12744</name>
    <dbReference type="NCBI Taxonomy" id="1423792"/>
    <lineage>
        <taxon>Bacteria</taxon>
        <taxon>Bacillati</taxon>
        <taxon>Bacillota</taxon>
        <taxon>Bacilli</taxon>
        <taxon>Lactobacillales</taxon>
        <taxon>Lactobacillaceae</taxon>
        <taxon>Schleiferilactobacillus</taxon>
    </lineage>
</organism>
<comment type="similarity">
    <text evidence="1">Belongs to the thioester dehydratase family. FabZ subfamily.</text>
</comment>
<dbReference type="OrthoDB" id="9772788at2"/>
<comment type="caution">
    <text evidence="3">The sequence shown here is derived from an EMBL/GenBank/DDBJ whole genome shotgun (WGS) entry which is preliminary data.</text>
</comment>
<dbReference type="Proteomes" id="UP000051330">
    <property type="component" value="Unassembled WGS sequence"/>
</dbReference>
<dbReference type="Pfam" id="PF07977">
    <property type="entry name" value="FabA"/>
    <property type="match status" value="1"/>
</dbReference>
<dbReference type="CDD" id="cd01288">
    <property type="entry name" value="FabZ"/>
    <property type="match status" value="1"/>
</dbReference>
<reference evidence="3 4" key="1">
    <citation type="journal article" date="2015" name="Genome Announc.">
        <title>Expanding the biotechnology potential of lactobacilli through comparative genomics of 213 strains and associated genera.</title>
        <authorList>
            <person name="Sun Z."/>
            <person name="Harris H.M."/>
            <person name="McCann A."/>
            <person name="Guo C."/>
            <person name="Argimon S."/>
            <person name="Zhang W."/>
            <person name="Yang X."/>
            <person name="Jeffery I.B."/>
            <person name="Cooney J.C."/>
            <person name="Kagawa T.F."/>
            <person name="Liu W."/>
            <person name="Song Y."/>
            <person name="Salvetti E."/>
            <person name="Wrobel A."/>
            <person name="Rasinkangas P."/>
            <person name="Parkhill J."/>
            <person name="Rea M.C."/>
            <person name="O'Sullivan O."/>
            <person name="Ritari J."/>
            <person name="Douillard F.P."/>
            <person name="Paul Ross R."/>
            <person name="Yang R."/>
            <person name="Briner A.E."/>
            <person name="Felis G.E."/>
            <person name="de Vos W.M."/>
            <person name="Barrangou R."/>
            <person name="Klaenhammer T.R."/>
            <person name="Caufield P.W."/>
            <person name="Cui Y."/>
            <person name="Zhang H."/>
            <person name="O'Toole P.W."/>
        </authorList>
    </citation>
    <scope>NUCLEOTIDE SEQUENCE [LARGE SCALE GENOMIC DNA]</scope>
    <source>
        <strain evidence="3 4">DSM 12744</strain>
    </source>
</reference>
<dbReference type="InterPro" id="IPR013114">
    <property type="entry name" value="FabA_FabZ"/>
</dbReference>
<dbReference type="SUPFAM" id="SSF54637">
    <property type="entry name" value="Thioesterase/thiol ester dehydrase-isomerase"/>
    <property type="match status" value="1"/>
</dbReference>
<evidence type="ECO:0000256" key="1">
    <source>
        <dbReference type="ARBA" id="ARBA00009174"/>
    </source>
</evidence>